<sequence length="456" mass="50138">MRDLLMPLISLFLFTGCTNPNGIGLNNEDLINGTTVDTVTVVTQTVSDNPIRVDNNFEYNNLTGVNRFKLLGYYNDPVFGKSTADWYSQLQIPSFGFKFPAGTILDSAVLVLPYADTLVNNTFYGDVDSKFKLTVEQLGSAMKSDSIYYSNQTFNTDGTAPFASGFFKITPNTPIYVQDIRVGKIDTIKKDVAQIRVPLDLNFAKNVFVNADSSVYLTQAAFTAYFKGIKVKIDNTQTTGSGGLVYLNTSPAVADGGARIQFYYKTAKDTASVLFRINSAVAQTNHFTHTYTPELTNALSAGPNLQKAYIQSMAGIRTKISFPYLKNIAKNKKLLINKAELIFTVVGGTDPAPLRRIYINRGQNNKGEYIQIADGNATDPRFINDMGGYYNSTTKTYHLNLVRFVRDIIEGKTDDTNLYLTVDNPAIDGGRVVLAGSGSADSKPKLSIIYSDIISE</sequence>
<gene>
    <name evidence="1" type="ORF">SAMN06265350_10433</name>
</gene>
<dbReference type="Pfam" id="PF14092">
    <property type="entry name" value="DUF4270"/>
    <property type="match status" value="1"/>
</dbReference>
<keyword evidence="2" id="KW-1185">Reference proteome</keyword>
<name>A0A521CFV6_9SPHI</name>
<proteinExistence type="predicted"/>
<organism evidence="1 2">
    <name type="scientific">Solitalea koreensis</name>
    <dbReference type="NCBI Taxonomy" id="543615"/>
    <lineage>
        <taxon>Bacteria</taxon>
        <taxon>Pseudomonadati</taxon>
        <taxon>Bacteroidota</taxon>
        <taxon>Sphingobacteriia</taxon>
        <taxon>Sphingobacteriales</taxon>
        <taxon>Sphingobacteriaceae</taxon>
        <taxon>Solitalea</taxon>
    </lineage>
</organism>
<dbReference type="PROSITE" id="PS51257">
    <property type="entry name" value="PROKAR_LIPOPROTEIN"/>
    <property type="match status" value="1"/>
</dbReference>
<evidence type="ECO:0000313" key="1">
    <source>
        <dbReference type="EMBL" id="SMO58308.1"/>
    </source>
</evidence>
<reference evidence="1 2" key="1">
    <citation type="submission" date="2017-05" db="EMBL/GenBank/DDBJ databases">
        <authorList>
            <person name="Varghese N."/>
            <person name="Submissions S."/>
        </authorList>
    </citation>
    <scope>NUCLEOTIDE SEQUENCE [LARGE SCALE GENOMIC DNA]</scope>
    <source>
        <strain evidence="1 2">DSM 21342</strain>
    </source>
</reference>
<evidence type="ECO:0000313" key="2">
    <source>
        <dbReference type="Proteomes" id="UP000315971"/>
    </source>
</evidence>
<dbReference type="EMBL" id="FXSZ01000004">
    <property type="protein sequence ID" value="SMO58308.1"/>
    <property type="molecule type" value="Genomic_DNA"/>
</dbReference>
<protein>
    <recommendedName>
        <fullName evidence="3">DUF4270 domain-containing protein</fullName>
    </recommendedName>
</protein>
<dbReference type="Proteomes" id="UP000315971">
    <property type="component" value="Unassembled WGS sequence"/>
</dbReference>
<accession>A0A521CFV6</accession>
<dbReference type="AlphaFoldDB" id="A0A521CFV6"/>
<evidence type="ECO:0008006" key="3">
    <source>
        <dbReference type="Google" id="ProtNLM"/>
    </source>
</evidence>
<dbReference type="InterPro" id="IPR025366">
    <property type="entry name" value="DUF4270"/>
</dbReference>